<name>B1Y1D5_LEPCP</name>
<proteinExistence type="predicted"/>
<evidence type="ECO:0000313" key="1">
    <source>
        <dbReference type="EMBL" id="ACB34234.1"/>
    </source>
</evidence>
<reference evidence="1 2" key="1">
    <citation type="submission" date="2008-03" db="EMBL/GenBank/DDBJ databases">
        <title>Complete sequence of Leptothrix cholodnii SP-6.</title>
        <authorList>
            <consortium name="US DOE Joint Genome Institute"/>
            <person name="Copeland A."/>
            <person name="Lucas S."/>
            <person name="Lapidus A."/>
            <person name="Glavina del Rio T."/>
            <person name="Dalin E."/>
            <person name="Tice H."/>
            <person name="Bruce D."/>
            <person name="Goodwin L."/>
            <person name="Pitluck S."/>
            <person name="Chertkov O."/>
            <person name="Brettin T."/>
            <person name="Detter J.C."/>
            <person name="Han C."/>
            <person name="Kuske C.R."/>
            <person name="Schmutz J."/>
            <person name="Larimer F."/>
            <person name="Land M."/>
            <person name="Hauser L."/>
            <person name="Kyrpides N."/>
            <person name="Lykidis A."/>
            <person name="Emerson D."/>
            <person name="Richardson P."/>
        </authorList>
    </citation>
    <scope>NUCLEOTIDE SEQUENCE [LARGE SCALE GENOMIC DNA]</scope>
    <source>
        <strain evidence="2">ATCC 51168 / LMG 8142 / SP-6</strain>
    </source>
</reference>
<gene>
    <name evidence="1" type="ordered locus">Lcho_1967</name>
</gene>
<evidence type="ECO:0000313" key="2">
    <source>
        <dbReference type="Proteomes" id="UP000001693"/>
    </source>
</evidence>
<dbReference type="EMBL" id="CP001013">
    <property type="protein sequence ID" value="ACB34234.1"/>
    <property type="molecule type" value="Genomic_DNA"/>
</dbReference>
<dbReference type="Proteomes" id="UP000001693">
    <property type="component" value="Chromosome"/>
</dbReference>
<keyword evidence="2" id="KW-1185">Reference proteome</keyword>
<protein>
    <submittedName>
        <fullName evidence="1">Uncharacterized protein</fullName>
    </submittedName>
</protein>
<accession>B1Y1D5</accession>
<dbReference type="AlphaFoldDB" id="B1Y1D5"/>
<sequence>MQQDLNKILWATADPRLISGKLRLPEAQAALKATS</sequence>
<organism evidence="1 2">
    <name type="scientific">Leptothrix cholodnii (strain ATCC 51168 / LMG 8142 / SP-6)</name>
    <name type="common">Leptothrix discophora (strain SP-6)</name>
    <dbReference type="NCBI Taxonomy" id="395495"/>
    <lineage>
        <taxon>Bacteria</taxon>
        <taxon>Pseudomonadati</taxon>
        <taxon>Pseudomonadota</taxon>
        <taxon>Betaproteobacteria</taxon>
        <taxon>Burkholderiales</taxon>
        <taxon>Sphaerotilaceae</taxon>
        <taxon>Leptothrix</taxon>
    </lineage>
</organism>
<dbReference type="KEGG" id="lch:Lcho_1967"/>
<dbReference type="STRING" id="395495.Lcho_1967"/>
<dbReference type="HOGENOM" id="CLU_3365659_0_0_4"/>